<feature type="transmembrane region" description="Helical" evidence="1">
    <location>
        <begin position="26"/>
        <end position="45"/>
    </location>
</feature>
<organism evidence="2 3">
    <name type="scientific">Streblomastix strix</name>
    <dbReference type="NCBI Taxonomy" id="222440"/>
    <lineage>
        <taxon>Eukaryota</taxon>
        <taxon>Metamonada</taxon>
        <taxon>Preaxostyla</taxon>
        <taxon>Oxymonadida</taxon>
        <taxon>Streblomastigidae</taxon>
        <taxon>Streblomastix</taxon>
    </lineage>
</organism>
<keyword evidence="1" id="KW-1133">Transmembrane helix</keyword>
<protein>
    <submittedName>
        <fullName evidence="2">Uncharacterized protein</fullName>
    </submittedName>
</protein>
<dbReference type="EMBL" id="SNRW01001827">
    <property type="protein sequence ID" value="KAA6394867.1"/>
    <property type="molecule type" value="Genomic_DNA"/>
</dbReference>
<keyword evidence="1" id="KW-0472">Membrane</keyword>
<sequence>MLITRILSLVPQVNFAQTEANMVPSIQVQILLTGVMIVQIFIAVLKQTKLFKVNNKQKIDRAKRDKTLSAVDLNNADAL</sequence>
<evidence type="ECO:0000313" key="3">
    <source>
        <dbReference type="Proteomes" id="UP000324800"/>
    </source>
</evidence>
<dbReference type="AlphaFoldDB" id="A0A5J4WIP3"/>
<evidence type="ECO:0000256" key="1">
    <source>
        <dbReference type="SAM" id="Phobius"/>
    </source>
</evidence>
<keyword evidence="1" id="KW-0812">Transmembrane</keyword>
<gene>
    <name evidence="2" type="ORF">EZS28_009603</name>
</gene>
<evidence type="ECO:0000313" key="2">
    <source>
        <dbReference type="EMBL" id="KAA6394867.1"/>
    </source>
</evidence>
<accession>A0A5J4WIP3</accession>
<dbReference type="Proteomes" id="UP000324800">
    <property type="component" value="Unassembled WGS sequence"/>
</dbReference>
<name>A0A5J4WIP3_9EUKA</name>
<proteinExistence type="predicted"/>
<reference evidence="2 3" key="1">
    <citation type="submission" date="2019-03" db="EMBL/GenBank/DDBJ databases">
        <title>Single cell metagenomics reveals metabolic interactions within the superorganism composed of flagellate Streblomastix strix and complex community of Bacteroidetes bacteria on its surface.</title>
        <authorList>
            <person name="Treitli S.C."/>
            <person name="Kolisko M."/>
            <person name="Husnik F."/>
            <person name="Keeling P."/>
            <person name="Hampl V."/>
        </authorList>
    </citation>
    <scope>NUCLEOTIDE SEQUENCE [LARGE SCALE GENOMIC DNA]</scope>
    <source>
        <strain evidence="2">ST1C</strain>
    </source>
</reference>
<comment type="caution">
    <text evidence="2">The sequence shown here is derived from an EMBL/GenBank/DDBJ whole genome shotgun (WGS) entry which is preliminary data.</text>
</comment>